<sequence length="70" mass="6944">MLGGAVVRGVVETTVRGIGAPTGAPTVAFVVALSPLLMMTAVATAPSATTTPRIAATGRHRLSVDQTSSP</sequence>
<evidence type="ECO:0000256" key="1">
    <source>
        <dbReference type="SAM" id="MobiDB-lite"/>
    </source>
</evidence>
<proteinExistence type="predicted"/>
<name>A0A1V3XRM6_MYCKA</name>
<accession>A0A1V3XRM6</accession>
<feature type="compositionally biased region" description="Low complexity" evidence="1">
    <location>
        <begin position="48"/>
        <end position="57"/>
    </location>
</feature>
<reference evidence="2 3" key="1">
    <citation type="submission" date="2017-02" db="EMBL/GenBank/DDBJ databases">
        <title>Complete genome sequences of Mycobacterium kansasii strains isolated from rhesus macaques.</title>
        <authorList>
            <person name="Panda A."/>
            <person name="Nagaraj S."/>
            <person name="Zhao X."/>
            <person name="Tettelin H."/>
            <person name="Detolla L.J."/>
        </authorList>
    </citation>
    <scope>NUCLEOTIDE SEQUENCE [LARGE SCALE GENOMIC DNA]</scope>
    <source>
        <strain evidence="2 3">11-3813</strain>
    </source>
</reference>
<dbReference type="Proteomes" id="UP000189229">
    <property type="component" value="Unassembled WGS sequence"/>
</dbReference>
<evidence type="ECO:0000313" key="2">
    <source>
        <dbReference type="EMBL" id="OOK81884.1"/>
    </source>
</evidence>
<dbReference type="AlphaFoldDB" id="A0A1V3XRM6"/>
<feature type="region of interest" description="Disordered" evidence="1">
    <location>
        <begin position="48"/>
        <end position="70"/>
    </location>
</feature>
<evidence type="ECO:0000313" key="3">
    <source>
        <dbReference type="Proteomes" id="UP000189229"/>
    </source>
</evidence>
<comment type="caution">
    <text evidence="2">The sequence shown here is derived from an EMBL/GenBank/DDBJ whole genome shotgun (WGS) entry which is preliminary data.</text>
</comment>
<dbReference type="EMBL" id="MVBM01000001">
    <property type="protein sequence ID" value="OOK81884.1"/>
    <property type="molecule type" value="Genomic_DNA"/>
</dbReference>
<protein>
    <submittedName>
        <fullName evidence="2">Uncharacterized protein</fullName>
    </submittedName>
</protein>
<gene>
    <name evidence="2" type="ORF">BZL30_1415</name>
</gene>
<organism evidence="2 3">
    <name type="scientific">Mycobacterium kansasii</name>
    <dbReference type="NCBI Taxonomy" id="1768"/>
    <lineage>
        <taxon>Bacteria</taxon>
        <taxon>Bacillati</taxon>
        <taxon>Actinomycetota</taxon>
        <taxon>Actinomycetes</taxon>
        <taxon>Mycobacteriales</taxon>
        <taxon>Mycobacteriaceae</taxon>
        <taxon>Mycobacterium</taxon>
    </lineage>
</organism>